<sequence length="112" mass="12628">MFKLRSANKSAFEKGIKLSKFCATHCQAIRAARGLDYDFIWIDALCIMQDDIQDWAAQASEVPEIYNNADLTIVAGRSNDAEKGFFKSEYILANSYIQLPYRCSENSSPTNC</sequence>
<dbReference type="Pfam" id="PF06985">
    <property type="entry name" value="HET"/>
    <property type="match status" value="1"/>
</dbReference>
<organism evidence="2">
    <name type="scientific">Pseudogymnoascus destructans</name>
    <dbReference type="NCBI Taxonomy" id="655981"/>
    <lineage>
        <taxon>Eukaryota</taxon>
        <taxon>Fungi</taxon>
        <taxon>Dikarya</taxon>
        <taxon>Ascomycota</taxon>
        <taxon>Pezizomycotina</taxon>
        <taxon>Leotiomycetes</taxon>
        <taxon>Thelebolales</taxon>
        <taxon>Thelebolaceae</taxon>
        <taxon>Pseudogymnoascus</taxon>
    </lineage>
</organism>
<protein>
    <recommendedName>
        <fullName evidence="1">Heterokaryon incompatibility domain-containing protein</fullName>
    </recommendedName>
</protein>
<dbReference type="AlphaFoldDB" id="A0A177A6P1"/>
<name>A0A177A6P1_9PEZI</name>
<dbReference type="PANTHER" id="PTHR33112">
    <property type="entry name" value="DOMAIN PROTEIN, PUTATIVE-RELATED"/>
    <property type="match status" value="1"/>
</dbReference>
<dbReference type="PANTHER" id="PTHR33112:SF16">
    <property type="entry name" value="HETEROKARYON INCOMPATIBILITY DOMAIN-CONTAINING PROTEIN"/>
    <property type="match status" value="1"/>
</dbReference>
<dbReference type="GeneID" id="36290096"/>
<dbReference type="EMBL" id="KV441402">
    <property type="protein sequence ID" value="OAF56803.1"/>
    <property type="molecule type" value="Genomic_DNA"/>
</dbReference>
<evidence type="ECO:0000313" key="2">
    <source>
        <dbReference type="EMBL" id="OAF56803.1"/>
    </source>
</evidence>
<dbReference type="RefSeq" id="XP_024322094.1">
    <property type="nucleotide sequence ID" value="XM_024470626.1"/>
</dbReference>
<accession>A0A177A6P1</accession>
<proteinExistence type="predicted"/>
<feature type="domain" description="Heterokaryon incompatibility" evidence="1">
    <location>
        <begin position="13"/>
        <end position="94"/>
    </location>
</feature>
<dbReference type="Proteomes" id="UP000077154">
    <property type="component" value="Unassembled WGS sequence"/>
</dbReference>
<dbReference type="InterPro" id="IPR010730">
    <property type="entry name" value="HET"/>
</dbReference>
<gene>
    <name evidence="2" type="ORF">VC83_07046</name>
</gene>
<evidence type="ECO:0000259" key="1">
    <source>
        <dbReference type="Pfam" id="PF06985"/>
    </source>
</evidence>
<dbReference type="OrthoDB" id="3563405at2759"/>
<reference evidence="2" key="1">
    <citation type="submission" date="2016-03" db="EMBL/GenBank/DDBJ databases">
        <title>Updated assembly of Pseudogymnoascus destructans, the fungus causing white-nose syndrome of bats.</title>
        <authorList>
            <person name="Palmer J.M."/>
            <person name="Drees K.P."/>
            <person name="Foster J.T."/>
            <person name="Lindner D.L."/>
        </authorList>
    </citation>
    <scope>NUCLEOTIDE SEQUENCE [LARGE SCALE GENOMIC DNA]</scope>
    <source>
        <strain evidence="2">20631-21</strain>
    </source>
</reference>